<dbReference type="Pfam" id="PF02365">
    <property type="entry name" value="NAM"/>
    <property type="match status" value="1"/>
</dbReference>
<dbReference type="GO" id="GO:0005634">
    <property type="term" value="C:nucleus"/>
    <property type="evidence" value="ECO:0007669"/>
    <property type="project" value="UniProtKB-SubCell"/>
</dbReference>
<evidence type="ECO:0000256" key="3">
    <source>
        <dbReference type="ARBA" id="ARBA00023125"/>
    </source>
</evidence>
<dbReference type="GO" id="GO:0006355">
    <property type="term" value="P:regulation of DNA-templated transcription"/>
    <property type="evidence" value="ECO:0007669"/>
    <property type="project" value="InterPro"/>
</dbReference>
<feature type="compositionally biased region" description="Polar residues" evidence="6">
    <location>
        <begin position="233"/>
        <end position="252"/>
    </location>
</feature>
<comment type="caution">
    <text evidence="9">The sequence shown here is derived from an EMBL/GenBank/DDBJ whole genome shotgun (WGS) entry which is preliminary data.</text>
</comment>
<feature type="compositionally biased region" description="Acidic residues" evidence="6">
    <location>
        <begin position="204"/>
        <end position="213"/>
    </location>
</feature>
<dbReference type="Proteomes" id="UP001281410">
    <property type="component" value="Unassembled WGS sequence"/>
</dbReference>
<gene>
    <name evidence="9" type="ORF">Dsin_025792</name>
</gene>
<keyword evidence="10" id="KW-1185">Reference proteome</keyword>
<reference evidence="9" key="1">
    <citation type="journal article" date="2023" name="Plant J.">
        <title>Genome sequences and population genomics provide insights into the demographic history, inbreeding, and mutation load of two 'living fossil' tree species of Dipteronia.</title>
        <authorList>
            <person name="Feng Y."/>
            <person name="Comes H.P."/>
            <person name="Chen J."/>
            <person name="Zhu S."/>
            <person name="Lu R."/>
            <person name="Zhang X."/>
            <person name="Li P."/>
            <person name="Qiu J."/>
            <person name="Olsen K.M."/>
            <person name="Qiu Y."/>
        </authorList>
    </citation>
    <scope>NUCLEOTIDE SEQUENCE</scope>
    <source>
        <strain evidence="9">NBL</strain>
    </source>
</reference>
<dbReference type="PANTHER" id="PTHR31989">
    <property type="entry name" value="NAC DOMAIN-CONTAINING PROTEIN 82-RELATED"/>
    <property type="match status" value="1"/>
</dbReference>
<dbReference type="InterPro" id="IPR003441">
    <property type="entry name" value="NAC-dom"/>
</dbReference>
<feature type="domain" description="NAC" evidence="8">
    <location>
        <begin position="3"/>
        <end position="150"/>
    </location>
</feature>
<keyword evidence="4" id="KW-0804">Transcription</keyword>
<evidence type="ECO:0000313" key="10">
    <source>
        <dbReference type="Proteomes" id="UP001281410"/>
    </source>
</evidence>
<keyword evidence="2" id="KW-0805">Transcription regulation</keyword>
<feature type="compositionally biased region" description="Basic and acidic residues" evidence="6">
    <location>
        <begin position="483"/>
        <end position="509"/>
    </location>
</feature>
<organism evidence="9 10">
    <name type="scientific">Dipteronia sinensis</name>
    <dbReference type="NCBI Taxonomy" id="43782"/>
    <lineage>
        <taxon>Eukaryota</taxon>
        <taxon>Viridiplantae</taxon>
        <taxon>Streptophyta</taxon>
        <taxon>Embryophyta</taxon>
        <taxon>Tracheophyta</taxon>
        <taxon>Spermatophyta</taxon>
        <taxon>Magnoliopsida</taxon>
        <taxon>eudicotyledons</taxon>
        <taxon>Gunneridae</taxon>
        <taxon>Pentapetalae</taxon>
        <taxon>rosids</taxon>
        <taxon>malvids</taxon>
        <taxon>Sapindales</taxon>
        <taxon>Sapindaceae</taxon>
        <taxon>Hippocastanoideae</taxon>
        <taxon>Acereae</taxon>
        <taxon>Dipteronia</taxon>
    </lineage>
</organism>
<dbReference type="AlphaFoldDB" id="A0AAD9ZWH4"/>
<dbReference type="Gene3D" id="2.170.150.80">
    <property type="entry name" value="NAC domain"/>
    <property type="match status" value="1"/>
</dbReference>
<evidence type="ECO:0000256" key="6">
    <source>
        <dbReference type="SAM" id="MobiDB-lite"/>
    </source>
</evidence>
<keyword evidence="7" id="KW-0812">Transmembrane</keyword>
<comment type="subcellular location">
    <subcellularLocation>
        <location evidence="1">Nucleus</location>
    </subcellularLocation>
</comment>
<evidence type="ECO:0000313" key="9">
    <source>
        <dbReference type="EMBL" id="KAK3194482.1"/>
    </source>
</evidence>
<dbReference type="GO" id="GO:0003677">
    <property type="term" value="F:DNA binding"/>
    <property type="evidence" value="ECO:0007669"/>
    <property type="project" value="UniProtKB-KW"/>
</dbReference>
<evidence type="ECO:0000256" key="1">
    <source>
        <dbReference type="ARBA" id="ARBA00004123"/>
    </source>
</evidence>
<dbReference type="EMBL" id="JANJYJ010000008">
    <property type="protein sequence ID" value="KAK3194482.1"/>
    <property type="molecule type" value="Genomic_DNA"/>
</dbReference>
<evidence type="ECO:0000259" key="8">
    <source>
        <dbReference type="PROSITE" id="PS51005"/>
    </source>
</evidence>
<keyword evidence="7" id="KW-0472">Membrane</keyword>
<protein>
    <recommendedName>
        <fullName evidence="8">NAC domain-containing protein</fullName>
    </recommendedName>
</protein>
<name>A0AAD9ZWH4_9ROSI</name>
<proteinExistence type="predicted"/>
<evidence type="ECO:0000256" key="5">
    <source>
        <dbReference type="ARBA" id="ARBA00023242"/>
    </source>
</evidence>
<feature type="region of interest" description="Disordered" evidence="6">
    <location>
        <begin position="478"/>
        <end position="512"/>
    </location>
</feature>
<keyword evidence="5" id="KW-0539">Nucleus</keyword>
<feature type="region of interest" description="Disordered" evidence="6">
    <location>
        <begin position="204"/>
        <end position="303"/>
    </location>
</feature>
<evidence type="ECO:0000256" key="7">
    <source>
        <dbReference type="SAM" id="Phobius"/>
    </source>
</evidence>
<dbReference type="InterPro" id="IPR036093">
    <property type="entry name" value="NAC_dom_sf"/>
</dbReference>
<evidence type="ECO:0000256" key="4">
    <source>
        <dbReference type="ARBA" id="ARBA00023163"/>
    </source>
</evidence>
<keyword evidence="3" id="KW-0238">DNA-binding</keyword>
<evidence type="ECO:0000256" key="2">
    <source>
        <dbReference type="ARBA" id="ARBA00023015"/>
    </source>
</evidence>
<feature type="transmembrane region" description="Helical" evidence="7">
    <location>
        <begin position="535"/>
        <end position="555"/>
    </location>
</feature>
<sequence length="558" mass="64112">MEDLVGYRFHPSDEEIVSYYLARKLRGLDFSVHVINEVDINKFEPWDLPDFAEIQSDDPVWYFFTRPDYMDAKRKRINRKTKAGFWKVTGRDRPVKDKRGRVIGYKKTLVFHLGRTSDGVRTHWVIQEFHYEDADKVYQRPFVLCRLKNKSDDDDEPSPPQLASNSGNFIVPQENHEPSLDLQSFLNNDELDYNSLSAVQFMMDDEPDDDDLSLDLQSFLNNDEPDDDEPSFDLQSFLSNDEPSFDLQSFLNNDEPDDDEPSFDLQSFLNNDEPDDDETSFDLQSFLNNDEPDDDEPSFDLQSFLNNDELDDDETSLDLQSFLNNDELDYNSLSSVQFLIPTAQGPSCSNGSINELDALSSQFDTREQEDDFMNSIWASDEDQHLHEENVQTRLHDFKPVKPLSGYVAASSNLPVEQSGSSRDGPLIGYVGCVSVKQSLSSRYGPIVLQEDGSDSIWASAPHRHLHEETVETRLQQIKQATKPTEKPKEPEKKPGEKPKEPEKKPEKTKKPLSRKGSYIYLETPPWSHKQYPPSIYIANIVVALILLVVFVRVMVSRH</sequence>
<keyword evidence="7" id="KW-1133">Transmembrane helix</keyword>
<dbReference type="SUPFAM" id="SSF101941">
    <property type="entry name" value="NAC domain"/>
    <property type="match status" value="1"/>
</dbReference>
<dbReference type="PROSITE" id="PS51005">
    <property type="entry name" value="NAC"/>
    <property type="match status" value="1"/>
</dbReference>
<accession>A0AAD9ZWH4</accession>
<feature type="region of interest" description="Disordered" evidence="6">
    <location>
        <begin position="149"/>
        <end position="174"/>
    </location>
</feature>